<evidence type="ECO:0000313" key="3">
    <source>
        <dbReference type="Proteomes" id="UP000006462"/>
    </source>
</evidence>
<dbReference type="EMBL" id="ADFP01000086">
    <property type="protein sequence ID" value="EFB90284.1"/>
    <property type="molecule type" value="Genomic_DNA"/>
</dbReference>
<comment type="caution">
    <text evidence="2">The sequence shown here is derived from an EMBL/GenBank/DDBJ whole genome shotgun (WGS) entry which is preliminary data.</text>
</comment>
<keyword evidence="3" id="KW-1185">Reference proteome</keyword>
<evidence type="ECO:0008006" key="4">
    <source>
        <dbReference type="Google" id="ProtNLM"/>
    </source>
</evidence>
<keyword evidence="1" id="KW-1133">Transmembrane helix</keyword>
<sequence>MINCPVWGRTFFGGGNGAVIMTKHYLAILTAVAFWGVSYIVTGVWGSSAAVRSAS</sequence>
<gene>
    <name evidence="2" type="ORF">HMPREF7215_1196</name>
</gene>
<accession>A0ABM9ZTM7</accession>
<keyword evidence="1" id="KW-0472">Membrane</keyword>
<proteinExistence type="predicted"/>
<keyword evidence="1" id="KW-0812">Transmembrane</keyword>
<protein>
    <recommendedName>
        <fullName evidence="4">EamA domain-containing protein</fullName>
    </recommendedName>
</protein>
<name>A0ABM9ZTM7_9BACT</name>
<reference evidence="2 3" key="1">
    <citation type="submission" date="2009-12" db="EMBL/GenBank/DDBJ databases">
        <authorList>
            <person name="Shrivastava S."/>
            <person name="Madupu R."/>
            <person name="Durkin A.S."/>
            <person name="Torralba M."/>
            <person name="Methe B."/>
            <person name="Sutton G.G."/>
            <person name="Strausberg R.L."/>
            <person name="Nelson K.E."/>
        </authorList>
    </citation>
    <scope>NUCLEOTIDE SEQUENCE [LARGE SCALE GENOMIC DNA]</scope>
    <source>
        <strain evidence="2 3">W5455</strain>
    </source>
</reference>
<organism evidence="2 3">
    <name type="scientific">Pyramidobacter piscolens W5455</name>
    <dbReference type="NCBI Taxonomy" id="352165"/>
    <lineage>
        <taxon>Bacteria</taxon>
        <taxon>Thermotogati</taxon>
        <taxon>Synergistota</taxon>
        <taxon>Synergistia</taxon>
        <taxon>Synergistales</taxon>
        <taxon>Dethiosulfovibrionaceae</taxon>
        <taxon>Pyramidobacter</taxon>
    </lineage>
</organism>
<feature type="transmembrane region" description="Helical" evidence="1">
    <location>
        <begin position="25"/>
        <end position="45"/>
    </location>
</feature>
<dbReference type="Proteomes" id="UP000006462">
    <property type="component" value="Unassembled WGS sequence"/>
</dbReference>
<evidence type="ECO:0000256" key="1">
    <source>
        <dbReference type="SAM" id="Phobius"/>
    </source>
</evidence>
<evidence type="ECO:0000313" key="2">
    <source>
        <dbReference type="EMBL" id="EFB90284.1"/>
    </source>
</evidence>